<keyword evidence="7" id="KW-0325">Glycoprotein</keyword>
<proteinExistence type="predicted"/>
<keyword evidence="6" id="KW-0675">Receptor</keyword>
<evidence type="ECO:0000256" key="5">
    <source>
        <dbReference type="ARBA" id="ARBA00023136"/>
    </source>
</evidence>
<organism evidence="9 10">
    <name type="scientific">Orchesella dallaii</name>
    <dbReference type="NCBI Taxonomy" id="48710"/>
    <lineage>
        <taxon>Eukaryota</taxon>
        <taxon>Metazoa</taxon>
        <taxon>Ecdysozoa</taxon>
        <taxon>Arthropoda</taxon>
        <taxon>Hexapoda</taxon>
        <taxon>Collembola</taxon>
        <taxon>Entomobryomorpha</taxon>
        <taxon>Entomobryoidea</taxon>
        <taxon>Orchesellidae</taxon>
        <taxon>Orchesellinae</taxon>
        <taxon>Orchesella</taxon>
    </lineage>
</organism>
<dbReference type="InterPro" id="IPR052192">
    <property type="entry name" value="Insect_Ionotropic_Sensory_Rcpt"/>
</dbReference>
<gene>
    <name evidence="9" type="ORF">ODALV1_LOCUS25510</name>
</gene>
<sequence length="861" mass="102440">MCAKLPSVFKRLIENGIYKELEWFYKTQEQLGIRLKYTRSRKLDKHELVKKLRLKSNVQTIFYVLLFGYLVSKLVLGLETFCDRWMGRQIVNDLDQDHYTHLEILGSIEHTVTGLENLLKDIDERCHVHIISQSVHFYLDPQYIHTTLTVRQFPSTDKIIQSLNDTWNSWPWRTKEIGETLDINRLKQHHTMKCFYTLLLFAFEEFKYAQYERDLNETKQFEMVSNDIYIPYFVAVEELQQFFKALSNNDIKDLDDSSREPTTNYIIHISTSLEKLGKNKRLEYHQNKRYRNIFTAEIHCGKEEGAQKMRFERESDFNWKFCTSFYFCMYCDQQNKRIELHHSIISNHTAFHSYSLQIGVTTSWAVIYENDLRSDILDDYQFKNHFRISTNNRRLVFEFAILNLLREESNMTLLMVDKYTSYHWPRIFPQKRLKKDFKFTITAFEQKQYWHLVIVSSDAYNFLTCYNKDSLQIGYYFQPFQRDLWITLLIFLAVLSIVTHIFLIVKECNKSDFNSYFFVYSSMLEHSCHMPDYLYEIETIRIVFGLWLLVSVIFTNAYKGIAITGVTAPPHKSSIQTFSEVIDDNANESNTEPVNFRIMLKIKVDHAHYWEDDRILDDFKESDTGSVIVLNIYLGSFKFENEVMSELITVGGAALFGKTHNHLQSPGIKTSSSILPRSYYFYKNLCLSRRYIAPKKELEDKYSLNYDVALEREIVKCENRVVFVDLKNNIDREYEYLSGYYHHLSFFKGNQSLLPDWVVWQFDNEMGGKLPMVFKRLIENGIYRELEWFYTTQERLGLRLDYTRSRKLEKYEPVKKLGLKSNVQTIFYVLLFGCLISSLMLGLEAFSDRWLRSRTIVIEIT</sequence>
<feature type="transmembrane region" description="Helical" evidence="8">
    <location>
        <begin position="539"/>
        <end position="558"/>
    </location>
</feature>
<keyword evidence="2" id="KW-1003">Cell membrane</keyword>
<evidence type="ECO:0000256" key="7">
    <source>
        <dbReference type="ARBA" id="ARBA00023180"/>
    </source>
</evidence>
<name>A0ABP1RSC2_9HEXA</name>
<reference evidence="9 10" key="1">
    <citation type="submission" date="2024-08" db="EMBL/GenBank/DDBJ databases">
        <authorList>
            <person name="Cucini C."/>
            <person name="Frati F."/>
        </authorList>
    </citation>
    <scope>NUCLEOTIDE SEQUENCE [LARGE SCALE GENOMIC DNA]</scope>
</reference>
<evidence type="ECO:0000256" key="2">
    <source>
        <dbReference type="ARBA" id="ARBA00022475"/>
    </source>
</evidence>
<dbReference type="PANTHER" id="PTHR42643">
    <property type="entry name" value="IONOTROPIC RECEPTOR 20A-RELATED"/>
    <property type="match status" value="1"/>
</dbReference>
<keyword evidence="5 8" id="KW-0472">Membrane</keyword>
<keyword evidence="3 8" id="KW-0812">Transmembrane</keyword>
<feature type="transmembrane region" description="Helical" evidence="8">
    <location>
        <begin position="826"/>
        <end position="846"/>
    </location>
</feature>
<accession>A0ABP1RSC2</accession>
<keyword evidence="10" id="KW-1185">Reference proteome</keyword>
<dbReference type="Proteomes" id="UP001642540">
    <property type="component" value="Unassembled WGS sequence"/>
</dbReference>
<evidence type="ECO:0000256" key="4">
    <source>
        <dbReference type="ARBA" id="ARBA00022989"/>
    </source>
</evidence>
<evidence type="ECO:0000256" key="3">
    <source>
        <dbReference type="ARBA" id="ARBA00022692"/>
    </source>
</evidence>
<protein>
    <submittedName>
        <fullName evidence="9">Uncharacterized protein</fullName>
    </submittedName>
</protein>
<feature type="transmembrane region" description="Helical" evidence="8">
    <location>
        <begin position="484"/>
        <end position="505"/>
    </location>
</feature>
<keyword evidence="4 8" id="KW-1133">Transmembrane helix</keyword>
<comment type="caution">
    <text evidence="9">The sequence shown here is derived from an EMBL/GenBank/DDBJ whole genome shotgun (WGS) entry which is preliminary data.</text>
</comment>
<evidence type="ECO:0000256" key="6">
    <source>
        <dbReference type="ARBA" id="ARBA00023170"/>
    </source>
</evidence>
<evidence type="ECO:0000256" key="1">
    <source>
        <dbReference type="ARBA" id="ARBA00004651"/>
    </source>
</evidence>
<evidence type="ECO:0000313" key="9">
    <source>
        <dbReference type="EMBL" id="CAL8134408.1"/>
    </source>
</evidence>
<dbReference type="Gene3D" id="1.10.287.70">
    <property type="match status" value="1"/>
</dbReference>
<evidence type="ECO:0000313" key="10">
    <source>
        <dbReference type="Proteomes" id="UP001642540"/>
    </source>
</evidence>
<dbReference type="EMBL" id="CAXLJM020000104">
    <property type="protein sequence ID" value="CAL8134408.1"/>
    <property type="molecule type" value="Genomic_DNA"/>
</dbReference>
<evidence type="ECO:0000256" key="8">
    <source>
        <dbReference type="SAM" id="Phobius"/>
    </source>
</evidence>
<dbReference type="PANTHER" id="PTHR42643:SF30">
    <property type="entry name" value="IONOTROPIC RECEPTOR 40A-RELATED"/>
    <property type="match status" value="1"/>
</dbReference>
<comment type="subcellular location">
    <subcellularLocation>
        <location evidence="1">Cell membrane</location>
        <topology evidence="1">Multi-pass membrane protein</topology>
    </subcellularLocation>
</comment>